<dbReference type="EMBL" id="CP024704">
    <property type="protein sequence ID" value="ATV69981.1"/>
    <property type="molecule type" value="Genomic_DNA"/>
</dbReference>
<dbReference type="RefSeq" id="WP_100026147.1">
    <property type="nucleotide sequence ID" value="NZ_CP024704.1"/>
</dbReference>
<organism evidence="3 4">
    <name type="scientific">Fusobacterium pseudoperiodonticum</name>
    <dbReference type="NCBI Taxonomy" id="2663009"/>
    <lineage>
        <taxon>Bacteria</taxon>
        <taxon>Fusobacteriati</taxon>
        <taxon>Fusobacteriota</taxon>
        <taxon>Fusobacteriia</taxon>
        <taxon>Fusobacteriales</taxon>
        <taxon>Fusobacteriaceae</taxon>
        <taxon>Fusobacterium</taxon>
    </lineage>
</organism>
<dbReference type="CDD" id="cd00838">
    <property type="entry name" value="MPP_superfamily"/>
    <property type="match status" value="1"/>
</dbReference>
<dbReference type="InterPro" id="IPR011152">
    <property type="entry name" value="Pesterase_MJ0912"/>
</dbReference>
<dbReference type="PANTHER" id="PTHR42850:SF2">
    <property type="entry name" value="BLL5683 PROTEIN"/>
    <property type="match status" value="1"/>
</dbReference>
<protein>
    <submittedName>
        <fullName evidence="3">Metallophosphoesterase</fullName>
    </submittedName>
</protein>
<sequence>MRIAVISDIHGNLEALKKALKIISKQKVEKIICLGDIVGYGVDSKECYEILKGRNCDFIMGNHEAMHFDMVSSDSCSDKGKISVQWQKNNVIINKEETEFKEYIRIDKCVFAHSCLGKDGYMKYLNKLEDILEAYKNEKIVFYGHTHRPRITLVKEDGVQDTFIKKTTTISLEQDDIAYINVGSIGQQRDDQTDSSFVILDMNDEQKIQLKLYRVRYNSLKTYLKLNKYPELSSIATYLIREKFRREIYEFINHWWNRIYRKKTDSKVDGKI</sequence>
<accession>A0A2D3PQR5</accession>
<gene>
    <name evidence="3" type="ORF">CTM98_04555</name>
</gene>
<dbReference type="InterPro" id="IPR024654">
    <property type="entry name" value="Calcineurin-like_PHP_lpxH"/>
</dbReference>
<dbReference type="InterPro" id="IPR029052">
    <property type="entry name" value="Metallo-depent_PP-like"/>
</dbReference>
<name>A0A2D3PQR5_9FUSO</name>
<dbReference type="Pfam" id="PF12850">
    <property type="entry name" value="Metallophos_2"/>
    <property type="match status" value="1"/>
</dbReference>
<reference evidence="3 4" key="1">
    <citation type="submission" date="2017-11" db="EMBL/GenBank/DDBJ databases">
        <title>Genome sequencing of Fusobacterium periodonticum KCOM 2555.</title>
        <authorList>
            <person name="Kook J.-K."/>
            <person name="Park S.-N."/>
            <person name="Lim Y.K."/>
        </authorList>
    </citation>
    <scope>NUCLEOTIDE SEQUENCE [LARGE SCALE GENOMIC DNA]</scope>
    <source>
        <strain evidence="3 4">KCOM 2555</strain>
    </source>
</reference>
<dbReference type="AlphaFoldDB" id="A0A2D3PQR5"/>
<dbReference type="Gene3D" id="3.60.21.10">
    <property type="match status" value="1"/>
</dbReference>
<dbReference type="GO" id="GO:0005737">
    <property type="term" value="C:cytoplasm"/>
    <property type="evidence" value="ECO:0007669"/>
    <property type="project" value="TreeGrafter"/>
</dbReference>
<dbReference type="PANTHER" id="PTHR42850">
    <property type="entry name" value="METALLOPHOSPHOESTERASE"/>
    <property type="match status" value="1"/>
</dbReference>
<evidence type="ECO:0000259" key="2">
    <source>
        <dbReference type="Pfam" id="PF12850"/>
    </source>
</evidence>
<dbReference type="Proteomes" id="UP000230781">
    <property type="component" value="Chromosome"/>
</dbReference>
<dbReference type="PIRSF" id="PIRSF000883">
    <property type="entry name" value="Pesterase_MJ0912"/>
    <property type="match status" value="1"/>
</dbReference>
<feature type="domain" description="Calcineurin-like phosphoesterase" evidence="2">
    <location>
        <begin position="1"/>
        <end position="204"/>
    </location>
</feature>
<evidence type="ECO:0000313" key="3">
    <source>
        <dbReference type="EMBL" id="ATV69981.1"/>
    </source>
</evidence>
<dbReference type="InterPro" id="IPR050126">
    <property type="entry name" value="Ap4A_hydrolase"/>
</dbReference>
<comment type="similarity">
    <text evidence="1">Belongs to the metallophosphoesterase superfamily. YfcE family.</text>
</comment>
<dbReference type="SUPFAM" id="SSF56300">
    <property type="entry name" value="Metallo-dependent phosphatases"/>
    <property type="match status" value="1"/>
</dbReference>
<proteinExistence type="inferred from homology"/>
<dbReference type="GO" id="GO:0016791">
    <property type="term" value="F:phosphatase activity"/>
    <property type="evidence" value="ECO:0007669"/>
    <property type="project" value="TreeGrafter"/>
</dbReference>
<evidence type="ECO:0000313" key="4">
    <source>
        <dbReference type="Proteomes" id="UP000230781"/>
    </source>
</evidence>
<evidence type="ECO:0000256" key="1">
    <source>
        <dbReference type="ARBA" id="ARBA00008950"/>
    </source>
</evidence>